<keyword evidence="3" id="KW-1185">Reference proteome</keyword>
<dbReference type="RefSeq" id="WP_129332598.1">
    <property type="nucleotide sequence ID" value="NZ_SDVB01000238.1"/>
</dbReference>
<evidence type="ECO:0000313" key="3">
    <source>
        <dbReference type="Proteomes" id="UP000291088"/>
    </source>
</evidence>
<proteinExistence type="predicted"/>
<evidence type="ECO:0000256" key="1">
    <source>
        <dbReference type="SAM" id="Phobius"/>
    </source>
</evidence>
<keyword evidence="1" id="KW-0472">Membrane</keyword>
<dbReference type="EMBL" id="SDVB01000238">
    <property type="protein sequence ID" value="RYC12172.1"/>
    <property type="molecule type" value="Genomic_DNA"/>
</dbReference>
<feature type="transmembrane region" description="Helical" evidence="1">
    <location>
        <begin position="39"/>
        <end position="58"/>
    </location>
</feature>
<comment type="caution">
    <text evidence="2">The sequence shown here is derived from an EMBL/GenBank/DDBJ whole genome shotgun (WGS) entry which is preliminary data.</text>
</comment>
<dbReference type="InterPro" id="IPR036927">
    <property type="entry name" value="Cyt_c_oxase-like_su1_sf"/>
</dbReference>
<protein>
    <submittedName>
        <fullName evidence="2">Uncharacterized protein</fullName>
    </submittedName>
</protein>
<evidence type="ECO:0000313" key="2">
    <source>
        <dbReference type="EMBL" id="RYC12172.1"/>
    </source>
</evidence>
<dbReference type="Gene3D" id="1.20.210.10">
    <property type="entry name" value="Cytochrome c oxidase-like, subunit I domain"/>
    <property type="match status" value="1"/>
</dbReference>
<dbReference type="AlphaFoldDB" id="A0A4Q2T183"/>
<dbReference type="SUPFAM" id="SSF81442">
    <property type="entry name" value="Cytochrome c oxidase subunit I-like"/>
    <property type="match status" value="1"/>
</dbReference>
<name>A0A4Q2T183_9HYPH</name>
<sequence length="124" mass="12811">MRGLPFFCLASASLYALVAMSLGIYMGASHDHVLAPAHAHLNLVGWVSVALYGLYYHAVPTAAETRLAKIHVAVASLGVVLLAPGIALAVLGITEGLASIGSLVTILSMLLFVAVVFTNRAKAA</sequence>
<organism evidence="2 3">
    <name type="scientific">Ciceribacter ferrooxidans</name>
    <dbReference type="NCBI Taxonomy" id="2509717"/>
    <lineage>
        <taxon>Bacteria</taxon>
        <taxon>Pseudomonadati</taxon>
        <taxon>Pseudomonadota</taxon>
        <taxon>Alphaproteobacteria</taxon>
        <taxon>Hyphomicrobiales</taxon>
        <taxon>Rhizobiaceae</taxon>
        <taxon>Ciceribacter</taxon>
    </lineage>
</organism>
<feature type="transmembrane region" description="Helical" evidence="1">
    <location>
        <begin position="70"/>
        <end position="91"/>
    </location>
</feature>
<reference evidence="2 3" key="1">
    <citation type="submission" date="2019-01" db="EMBL/GenBank/DDBJ databases">
        <authorList>
            <person name="Deng T."/>
        </authorList>
    </citation>
    <scope>NUCLEOTIDE SEQUENCE [LARGE SCALE GENOMIC DNA]</scope>
    <source>
        <strain evidence="2 3">F8825</strain>
    </source>
</reference>
<accession>A0A4Q2T183</accession>
<gene>
    <name evidence="2" type="ORF">EUU22_14045</name>
</gene>
<feature type="transmembrane region" description="Helical" evidence="1">
    <location>
        <begin position="97"/>
        <end position="118"/>
    </location>
</feature>
<dbReference type="Proteomes" id="UP000291088">
    <property type="component" value="Unassembled WGS sequence"/>
</dbReference>
<dbReference type="OrthoDB" id="9808748at2"/>
<keyword evidence="1" id="KW-0812">Transmembrane</keyword>
<keyword evidence="1" id="KW-1133">Transmembrane helix</keyword>